<comment type="similarity">
    <text evidence="1">Belongs to the DNase II family.</text>
</comment>
<evidence type="ECO:0000313" key="3">
    <source>
        <dbReference type="EMBL" id="VDM78823.1"/>
    </source>
</evidence>
<dbReference type="PANTHER" id="PTHR10858:SF30">
    <property type="entry name" value="CELL-DEATH-RELATED NUCLEASE 7"/>
    <property type="match status" value="1"/>
</dbReference>
<dbReference type="EMBL" id="UYYB01103064">
    <property type="protein sequence ID" value="VDM78823.1"/>
    <property type="molecule type" value="Genomic_DNA"/>
</dbReference>
<dbReference type="GO" id="GO:0004531">
    <property type="term" value="F:deoxyribonuclease II activity"/>
    <property type="evidence" value="ECO:0007669"/>
    <property type="project" value="InterPro"/>
</dbReference>
<dbReference type="InterPro" id="IPR004947">
    <property type="entry name" value="DNase_II"/>
</dbReference>
<accession>A0A3P7JDR1</accession>
<name>A0A3P7JDR1_STRVU</name>
<dbReference type="OrthoDB" id="10261598at2759"/>
<dbReference type="GO" id="GO:0006309">
    <property type="term" value="P:apoptotic DNA fragmentation"/>
    <property type="evidence" value="ECO:0007669"/>
    <property type="project" value="TreeGrafter"/>
</dbReference>
<organism evidence="3 4">
    <name type="scientific">Strongylus vulgaris</name>
    <name type="common">Blood worm</name>
    <dbReference type="NCBI Taxonomy" id="40348"/>
    <lineage>
        <taxon>Eukaryota</taxon>
        <taxon>Metazoa</taxon>
        <taxon>Ecdysozoa</taxon>
        <taxon>Nematoda</taxon>
        <taxon>Chromadorea</taxon>
        <taxon>Rhabditida</taxon>
        <taxon>Rhabditina</taxon>
        <taxon>Rhabditomorpha</taxon>
        <taxon>Strongyloidea</taxon>
        <taxon>Strongylidae</taxon>
        <taxon>Strongylus</taxon>
    </lineage>
</organism>
<dbReference type="AlphaFoldDB" id="A0A3P7JDR1"/>
<keyword evidence="2" id="KW-0378">Hydrolase</keyword>
<dbReference type="Proteomes" id="UP000270094">
    <property type="component" value="Unassembled WGS sequence"/>
</dbReference>
<dbReference type="Pfam" id="PF03265">
    <property type="entry name" value="DNase_II"/>
    <property type="match status" value="1"/>
</dbReference>
<sequence length="111" mass="12289">MYCLELLSVVRFSVLKDSLLLHSATKLFQVYDINTVTILGTAYNSSKDHSKWGVSLNKKVPTVCIGDVNRQVSQFKRGGGAVCIEDSKLWKIFHGSIGAYDNCRGVSTQCE</sequence>
<gene>
    <name evidence="3" type="ORF">SVUK_LOCUS13821</name>
</gene>
<reference evidence="3 4" key="1">
    <citation type="submission" date="2018-11" db="EMBL/GenBank/DDBJ databases">
        <authorList>
            <consortium name="Pathogen Informatics"/>
        </authorList>
    </citation>
    <scope>NUCLEOTIDE SEQUENCE [LARGE SCALE GENOMIC DNA]</scope>
</reference>
<evidence type="ECO:0000313" key="4">
    <source>
        <dbReference type="Proteomes" id="UP000270094"/>
    </source>
</evidence>
<evidence type="ECO:0000256" key="1">
    <source>
        <dbReference type="ARBA" id="ARBA00007527"/>
    </source>
</evidence>
<dbReference type="PANTHER" id="PTHR10858">
    <property type="entry name" value="DEOXYRIBONUCLEASE II"/>
    <property type="match status" value="1"/>
</dbReference>
<proteinExistence type="inferred from homology"/>
<evidence type="ECO:0000256" key="2">
    <source>
        <dbReference type="ARBA" id="ARBA00022801"/>
    </source>
</evidence>
<keyword evidence="4" id="KW-1185">Reference proteome</keyword>
<protein>
    <submittedName>
        <fullName evidence="3">Uncharacterized protein</fullName>
    </submittedName>
</protein>